<reference evidence="2" key="1">
    <citation type="journal article" date="2014" name="Proc. Natl. Acad. Sci. U.S.A.">
        <title>Extensive sampling of basidiomycete genomes demonstrates inadequacy of the white-rot/brown-rot paradigm for wood decay fungi.</title>
        <authorList>
            <person name="Riley R."/>
            <person name="Salamov A.A."/>
            <person name="Brown D.W."/>
            <person name="Nagy L.G."/>
            <person name="Floudas D."/>
            <person name="Held B.W."/>
            <person name="Levasseur A."/>
            <person name="Lombard V."/>
            <person name="Morin E."/>
            <person name="Otillar R."/>
            <person name="Lindquist E.A."/>
            <person name="Sun H."/>
            <person name="LaButti K.M."/>
            <person name="Schmutz J."/>
            <person name="Jabbour D."/>
            <person name="Luo H."/>
            <person name="Baker S.E."/>
            <person name="Pisabarro A.G."/>
            <person name="Walton J.D."/>
            <person name="Blanchette R.A."/>
            <person name="Henrissat B."/>
            <person name="Martin F."/>
            <person name="Cullen D."/>
            <person name="Hibbett D.S."/>
            <person name="Grigoriev I.V."/>
        </authorList>
    </citation>
    <scope>NUCLEOTIDE SEQUENCE [LARGE SCALE GENOMIC DNA]</scope>
    <source>
        <strain evidence="2">MUCL 33604</strain>
    </source>
</reference>
<protein>
    <submittedName>
        <fullName evidence="1">Uncharacterized protein</fullName>
    </submittedName>
</protein>
<dbReference type="InParanoid" id="A0A067QKN4"/>
<dbReference type="HOGENOM" id="CLU_041942_1_0_1"/>
<dbReference type="EMBL" id="KL197709">
    <property type="protein sequence ID" value="KDQ64077.1"/>
    <property type="molecule type" value="Genomic_DNA"/>
</dbReference>
<organism evidence="1 2">
    <name type="scientific">Jaapia argillacea MUCL 33604</name>
    <dbReference type="NCBI Taxonomy" id="933084"/>
    <lineage>
        <taxon>Eukaryota</taxon>
        <taxon>Fungi</taxon>
        <taxon>Dikarya</taxon>
        <taxon>Basidiomycota</taxon>
        <taxon>Agaricomycotina</taxon>
        <taxon>Agaricomycetes</taxon>
        <taxon>Agaricomycetidae</taxon>
        <taxon>Jaapiales</taxon>
        <taxon>Jaapiaceae</taxon>
        <taxon>Jaapia</taxon>
    </lineage>
</organism>
<proteinExistence type="predicted"/>
<dbReference type="AlphaFoldDB" id="A0A067QKN4"/>
<dbReference type="OrthoDB" id="2748701at2759"/>
<evidence type="ECO:0000313" key="2">
    <source>
        <dbReference type="Proteomes" id="UP000027265"/>
    </source>
</evidence>
<dbReference type="Proteomes" id="UP000027265">
    <property type="component" value="Unassembled WGS sequence"/>
</dbReference>
<keyword evidence="2" id="KW-1185">Reference proteome</keyword>
<name>A0A067QKN4_9AGAM</name>
<gene>
    <name evidence="1" type="ORF">JAAARDRAFT_187454</name>
</gene>
<sequence length="332" mass="36356">MSTPVCKDNALALQRFPVEIWKAIFAFACLDGGTTGFSLALVSTYIAKVSREVRYQSVSINGHSQLLGLQWEKFNPTCAIGSTFPAVGCFRTTRSQLPCPSIKLSTEFHDIVAHLLGLVSSTLETLTLIIHPCDPTPFSIYPLPLLTELSIYGGWTERPIFTSASPPTKPATLFPSLLRLHFSGAFYLTAICATLKSTTSLTALRLSGIEYATGVPALVQIIEGHPSPYFSQNLLPHALPTLQLIIIQPVSLSDESELALPFPIPGQRSHVVMEQILKGIERCSSEDGALRIRVVKKRDWSGGDVGSAGREEAMTYWLGRLAARPECWEERV</sequence>
<evidence type="ECO:0000313" key="1">
    <source>
        <dbReference type="EMBL" id="KDQ64077.1"/>
    </source>
</evidence>
<accession>A0A067QKN4</accession>